<dbReference type="SUPFAM" id="SSF53448">
    <property type="entry name" value="Nucleotide-diphospho-sugar transferases"/>
    <property type="match status" value="1"/>
</dbReference>
<dbReference type="EMBL" id="BAABLM010000005">
    <property type="protein sequence ID" value="GAA4680023.1"/>
    <property type="molecule type" value="Genomic_DNA"/>
</dbReference>
<dbReference type="Gene3D" id="3.90.550.10">
    <property type="entry name" value="Spore Coat Polysaccharide Biosynthesis Protein SpsA, Chain A"/>
    <property type="match status" value="1"/>
</dbReference>
<name>A0ABP8W635_9MICO</name>
<evidence type="ECO:0000313" key="1">
    <source>
        <dbReference type="EMBL" id="GAA4680023.1"/>
    </source>
</evidence>
<sequence>MTDLLSADELGFLDPSKLNYWVGSTPPLPGFVSSLDVLDSNTDFRVDPDLHGSFDGVFFVEHDLGQVKQWRLVLDELLHLTNGTGTLVIRYYPYRYVNSHELLTAIDAWTGGRAEVLFSRRWADDRSKVIGLRLSAEPRRRSLDSLTFGLVADGRFPERITRFVDSVMLMDGIDEVDYEVLVCGPAGAVDHIDQKLTRTRLVEQSSRFADLGWITNKKNRLVAAAAGDTVVLAHDRYSFTPGFLTNLKEFGPDFDVLVPAQRTVEGFRYPARVASTDLWNIASVGELQPGDYTPSMYVNGGIMIASTEVLRATRFNELLFWAEAEDVELTRRLANAGVVARFSESVVVLTDLTRSDQVSVFQRFPYSPEYLTPDLLGPKYLVGTTLSFTSASRAEWLADHGVTLPQAWHAQPDGLHWSATRSPEISVRPRVPEGVADRRWSLTLGVRGGRHDVALTEAWVNGRRAPLVGTSSRGQVTDLTFAIPDDLANDSDTFNVQLTSADPAGFVLATLRLDLDLERASFPLEVSLSETFTQPSELVGWSHAEAWGRWSVGERASVAVPAPPIAPDHDVLVTAEIQPHLPAGTGEQRVVVNAAGVPLEIWTFTEAHLQKRTLTVPASLVTRGWLEIGFEIAWPSAPLDETGSGDHRRLGIALHSLTAREIRQARA</sequence>
<reference evidence="2" key="1">
    <citation type="journal article" date="2019" name="Int. J. Syst. Evol. Microbiol.">
        <title>The Global Catalogue of Microorganisms (GCM) 10K type strain sequencing project: providing services to taxonomists for standard genome sequencing and annotation.</title>
        <authorList>
            <consortium name="The Broad Institute Genomics Platform"/>
            <consortium name="The Broad Institute Genome Sequencing Center for Infectious Disease"/>
            <person name="Wu L."/>
            <person name="Ma J."/>
        </authorList>
    </citation>
    <scope>NUCLEOTIDE SEQUENCE [LARGE SCALE GENOMIC DNA]</scope>
    <source>
        <strain evidence="2">JCM 18956</strain>
    </source>
</reference>
<dbReference type="InterPro" id="IPR029044">
    <property type="entry name" value="Nucleotide-diphossugar_trans"/>
</dbReference>
<protein>
    <recommendedName>
        <fullName evidence="3">Glycosyl transferase family 2</fullName>
    </recommendedName>
</protein>
<dbReference type="RefSeq" id="WP_345376376.1">
    <property type="nucleotide sequence ID" value="NZ_BAABLM010000005.1"/>
</dbReference>
<proteinExistence type="predicted"/>
<dbReference type="Proteomes" id="UP001501295">
    <property type="component" value="Unassembled WGS sequence"/>
</dbReference>
<comment type="caution">
    <text evidence="1">The sequence shown here is derived from an EMBL/GenBank/DDBJ whole genome shotgun (WGS) entry which is preliminary data.</text>
</comment>
<evidence type="ECO:0008006" key="3">
    <source>
        <dbReference type="Google" id="ProtNLM"/>
    </source>
</evidence>
<evidence type="ECO:0000313" key="2">
    <source>
        <dbReference type="Proteomes" id="UP001501295"/>
    </source>
</evidence>
<gene>
    <name evidence="1" type="ORF">GCM10025780_26470</name>
</gene>
<keyword evidence="2" id="KW-1185">Reference proteome</keyword>
<organism evidence="1 2">
    <name type="scientific">Frondihabitans cladoniiphilus</name>
    <dbReference type="NCBI Taxonomy" id="715785"/>
    <lineage>
        <taxon>Bacteria</taxon>
        <taxon>Bacillati</taxon>
        <taxon>Actinomycetota</taxon>
        <taxon>Actinomycetes</taxon>
        <taxon>Micrococcales</taxon>
        <taxon>Microbacteriaceae</taxon>
        <taxon>Frondihabitans</taxon>
    </lineage>
</organism>
<accession>A0ABP8W635</accession>